<dbReference type="InterPro" id="IPR020846">
    <property type="entry name" value="MFS_dom"/>
</dbReference>
<feature type="transmembrane region" description="Helical" evidence="1">
    <location>
        <begin position="115"/>
        <end position="136"/>
    </location>
</feature>
<dbReference type="EMBL" id="CP031313">
    <property type="protein sequence ID" value="QCC49396.1"/>
    <property type="molecule type" value="Genomic_DNA"/>
</dbReference>
<keyword evidence="1" id="KW-0472">Membrane</keyword>
<dbReference type="Proteomes" id="UP000296733">
    <property type="component" value="Plasmid unnamed2"/>
</dbReference>
<evidence type="ECO:0000256" key="1">
    <source>
        <dbReference type="SAM" id="Phobius"/>
    </source>
</evidence>
<dbReference type="Pfam" id="PF07690">
    <property type="entry name" value="MFS_1"/>
    <property type="match status" value="1"/>
</dbReference>
<dbReference type="AlphaFoldDB" id="A0A4D6H7Y6"/>
<feature type="transmembrane region" description="Helical" evidence="1">
    <location>
        <begin position="142"/>
        <end position="159"/>
    </location>
</feature>
<dbReference type="SUPFAM" id="SSF103473">
    <property type="entry name" value="MFS general substrate transporter"/>
    <property type="match status" value="1"/>
</dbReference>
<dbReference type="InterPro" id="IPR011701">
    <property type="entry name" value="MFS"/>
</dbReference>
<feature type="transmembrane region" description="Helical" evidence="1">
    <location>
        <begin position="57"/>
        <end position="75"/>
    </location>
</feature>
<dbReference type="InterPro" id="IPR036259">
    <property type="entry name" value="MFS_trans_sf"/>
</dbReference>
<geneLocation type="plasmid" evidence="3">
    <name>unnamed2</name>
</geneLocation>
<keyword evidence="3" id="KW-0614">Plasmid</keyword>
<accession>A0A4D6H7Y6</accession>
<protein>
    <submittedName>
        <fullName evidence="3">MFS transporter</fullName>
    </submittedName>
</protein>
<evidence type="ECO:0000313" key="3">
    <source>
        <dbReference type="EMBL" id="QCC49396.1"/>
    </source>
</evidence>
<feature type="domain" description="Major facilitator superfamily (MFS) profile" evidence="2">
    <location>
        <begin position="1"/>
        <end position="161"/>
    </location>
</feature>
<keyword evidence="1" id="KW-0812">Transmembrane</keyword>
<reference evidence="3 4" key="1">
    <citation type="journal article" date="2019" name="Nat. Commun.">
        <title>A new type of DNA phosphorothioation-based antiviral system in archaea.</title>
        <authorList>
            <person name="Xiong L."/>
            <person name="Liu S."/>
            <person name="Chen S."/>
            <person name="Xiao Y."/>
            <person name="Zhu B."/>
            <person name="Gao Y."/>
            <person name="Zhang Y."/>
            <person name="Chen B."/>
            <person name="Luo J."/>
            <person name="Deng Z."/>
            <person name="Chen X."/>
            <person name="Wang L."/>
            <person name="Chen S."/>
        </authorList>
    </citation>
    <scope>NUCLEOTIDE SEQUENCE [LARGE SCALE GENOMIC DNA]</scope>
    <source>
        <strain evidence="3 4">CGMCC 1.10331</strain>
        <plasmid evidence="3 4">unnamed2</plasmid>
    </source>
</reference>
<dbReference type="Gene3D" id="1.20.1250.20">
    <property type="entry name" value="MFS general substrate transporter like domains"/>
    <property type="match status" value="1"/>
</dbReference>
<feature type="transmembrane region" description="Helical" evidence="1">
    <location>
        <begin position="81"/>
        <end position="103"/>
    </location>
</feature>
<keyword evidence="1" id="KW-1133">Transmembrane helix</keyword>
<gene>
    <name evidence="3" type="ORF">DV707_16765</name>
</gene>
<proteinExistence type="predicted"/>
<feature type="transmembrane region" description="Helical" evidence="1">
    <location>
        <begin position="12"/>
        <end position="36"/>
    </location>
</feature>
<evidence type="ECO:0000313" key="4">
    <source>
        <dbReference type="Proteomes" id="UP000296733"/>
    </source>
</evidence>
<dbReference type="KEGG" id="hlm:DV707_16765"/>
<evidence type="ECO:0000259" key="2">
    <source>
        <dbReference type="PROSITE" id="PS50850"/>
    </source>
</evidence>
<organism evidence="3 4">
    <name type="scientific">Halobellus limi</name>
    <dbReference type="NCBI Taxonomy" id="699433"/>
    <lineage>
        <taxon>Archaea</taxon>
        <taxon>Methanobacteriati</taxon>
        <taxon>Methanobacteriota</taxon>
        <taxon>Stenosarchaea group</taxon>
        <taxon>Halobacteria</taxon>
        <taxon>Halobacteriales</taxon>
        <taxon>Haloferacaceae</taxon>
        <taxon>Halobellus</taxon>
    </lineage>
</organism>
<dbReference type="GO" id="GO:0022857">
    <property type="term" value="F:transmembrane transporter activity"/>
    <property type="evidence" value="ECO:0007669"/>
    <property type="project" value="InterPro"/>
</dbReference>
<name>A0A4D6H7Y6_9EURY</name>
<sequence>MTEMAGRLVFSPFVPTLITDLGVSASAAGFSLTVMWSWSANSVSRGVPSETLTRKTVLVASLLVLLVDGAVFLIADGLVTLLLATAVFGLGAGLWNPTVLLALSDYFRARRIQAFAIVTASVNLDGILTAGLAVLALFFGNWRLAFVPVVGLLCLRLALTH</sequence>
<dbReference type="PROSITE" id="PS50850">
    <property type="entry name" value="MFS"/>
    <property type="match status" value="1"/>
</dbReference>